<organism evidence="11 12">
    <name type="scientific">Perca fluviatilis</name>
    <name type="common">European perch</name>
    <dbReference type="NCBI Taxonomy" id="8168"/>
    <lineage>
        <taxon>Eukaryota</taxon>
        <taxon>Metazoa</taxon>
        <taxon>Chordata</taxon>
        <taxon>Craniata</taxon>
        <taxon>Vertebrata</taxon>
        <taxon>Euteleostomi</taxon>
        <taxon>Actinopterygii</taxon>
        <taxon>Neopterygii</taxon>
        <taxon>Teleostei</taxon>
        <taxon>Neoteleostei</taxon>
        <taxon>Acanthomorphata</taxon>
        <taxon>Eupercaria</taxon>
        <taxon>Perciformes</taxon>
        <taxon>Percoidei</taxon>
        <taxon>Percidae</taxon>
        <taxon>Percinae</taxon>
        <taxon>Perca</taxon>
    </lineage>
</organism>
<comment type="caution">
    <text evidence="11">The sequence shown here is derived from an EMBL/GenBank/DDBJ whole genome shotgun (WGS) entry which is preliminary data.</text>
</comment>
<evidence type="ECO:0000256" key="6">
    <source>
        <dbReference type="ARBA" id="ARBA00022843"/>
    </source>
</evidence>
<sequence length="161" mass="18284">MTTPEQKTRLKNRHTGPIHRLPQWSTAKTHDRCGDTPAQNNVNGEAGGKEWTVGTDRRRPQETTETFYFLTGNNKKTENMIEKSNSQYDSFLFWRQPIPAPDLSELEDLGGTDAQPANSIKGKDKRSQKEADEMTQFSSFNYWRAPIADVDALLADLNLLL</sequence>
<evidence type="ECO:0000259" key="10">
    <source>
        <dbReference type="Pfam" id="PF15017"/>
    </source>
</evidence>
<dbReference type="AlphaFoldDB" id="A0A6A5EMB1"/>
<evidence type="ECO:0000256" key="1">
    <source>
        <dbReference type="ARBA" id="ARBA00004123"/>
    </source>
</evidence>
<name>A0A6A5EMB1_PERFL</name>
<evidence type="ECO:0000313" key="12">
    <source>
        <dbReference type="Proteomes" id="UP000465112"/>
    </source>
</evidence>
<feature type="region of interest" description="Disordered" evidence="9">
    <location>
        <begin position="102"/>
        <end position="131"/>
    </location>
</feature>
<dbReference type="GO" id="GO:0005813">
    <property type="term" value="C:centrosome"/>
    <property type="evidence" value="ECO:0007669"/>
    <property type="project" value="UniProtKB-SubCell"/>
</dbReference>
<comment type="similarity">
    <text evidence="3">Belongs to the MLLT11 family.</text>
</comment>
<dbReference type="InterPro" id="IPR033461">
    <property type="entry name" value="WRNPLPNID"/>
</dbReference>
<keyword evidence="8" id="KW-0539">Nucleus</keyword>
<evidence type="ECO:0000256" key="5">
    <source>
        <dbReference type="ARBA" id="ARBA00022490"/>
    </source>
</evidence>
<dbReference type="PANTHER" id="PTHR15404">
    <property type="entry name" value="PROTEIN AF1Q"/>
    <property type="match status" value="1"/>
</dbReference>
<evidence type="ECO:0000256" key="9">
    <source>
        <dbReference type="SAM" id="MobiDB-lite"/>
    </source>
</evidence>
<dbReference type="EMBL" id="VHII01000013">
    <property type="protein sequence ID" value="KAF1382120.1"/>
    <property type="molecule type" value="Genomic_DNA"/>
</dbReference>
<dbReference type="Proteomes" id="UP000465112">
    <property type="component" value="Chromosome 13"/>
</dbReference>
<comment type="subcellular location">
    <subcellularLocation>
        <location evidence="2">Cytoplasm</location>
        <location evidence="2">Cytoskeleton</location>
        <location evidence="2">Microtubule organizing center</location>
        <location evidence="2">Centrosome</location>
    </subcellularLocation>
    <subcellularLocation>
        <location evidence="1">Nucleus</location>
    </subcellularLocation>
</comment>
<dbReference type="Pfam" id="PF15017">
    <property type="entry name" value="WRNPLPNID"/>
    <property type="match status" value="1"/>
</dbReference>
<dbReference type="GO" id="GO:0045893">
    <property type="term" value="P:positive regulation of DNA-templated transcription"/>
    <property type="evidence" value="ECO:0007669"/>
    <property type="project" value="TreeGrafter"/>
</dbReference>
<dbReference type="GO" id="GO:0090200">
    <property type="term" value="P:positive regulation of release of cytochrome c from mitochondria"/>
    <property type="evidence" value="ECO:0007669"/>
    <property type="project" value="TreeGrafter"/>
</dbReference>
<evidence type="ECO:0000256" key="7">
    <source>
        <dbReference type="ARBA" id="ARBA00023212"/>
    </source>
</evidence>
<feature type="region of interest" description="Disordered" evidence="9">
    <location>
        <begin position="1"/>
        <end position="59"/>
    </location>
</feature>
<dbReference type="GO" id="GO:0051901">
    <property type="term" value="P:positive regulation of mitochondrial depolarization"/>
    <property type="evidence" value="ECO:0007669"/>
    <property type="project" value="TreeGrafter"/>
</dbReference>
<gene>
    <name evidence="11" type="ORF">PFLUV_G00161150</name>
</gene>
<evidence type="ECO:0000256" key="8">
    <source>
        <dbReference type="ARBA" id="ARBA00023242"/>
    </source>
</evidence>
<keyword evidence="12" id="KW-1185">Reference proteome</keyword>
<evidence type="ECO:0000256" key="3">
    <source>
        <dbReference type="ARBA" id="ARBA00008177"/>
    </source>
</evidence>
<evidence type="ECO:0000256" key="4">
    <source>
        <dbReference type="ARBA" id="ARBA00021807"/>
    </source>
</evidence>
<dbReference type="GO" id="GO:0005654">
    <property type="term" value="C:nucleoplasm"/>
    <property type="evidence" value="ECO:0007669"/>
    <property type="project" value="TreeGrafter"/>
</dbReference>
<keyword evidence="5" id="KW-0963">Cytoplasm</keyword>
<keyword evidence="6" id="KW-0832">Ubl conjugation</keyword>
<evidence type="ECO:0000313" key="11">
    <source>
        <dbReference type="EMBL" id="KAF1382120.1"/>
    </source>
</evidence>
<reference evidence="11 12" key="1">
    <citation type="submission" date="2019-06" db="EMBL/GenBank/DDBJ databases">
        <title>A chromosome-scale genome assembly of the European perch, Perca fluviatilis.</title>
        <authorList>
            <person name="Roques C."/>
            <person name="Zahm M."/>
            <person name="Cabau C."/>
            <person name="Klopp C."/>
            <person name="Bouchez O."/>
            <person name="Donnadieu C."/>
            <person name="Kuhl H."/>
            <person name="Gislard M."/>
            <person name="Guendouz S."/>
            <person name="Journot L."/>
            <person name="Haffray P."/>
            <person name="Bestin A."/>
            <person name="Morvezen R."/>
            <person name="Feron R."/>
            <person name="Wen M."/>
            <person name="Jouanno E."/>
            <person name="Herpin A."/>
            <person name="Schartl M."/>
            <person name="Postlethwait J."/>
            <person name="Schaerlinger B."/>
            <person name="Chardard D."/>
            <person name="Lecocq T."/>
            <person name="Poncet C."/>
            <person name="Jaffrelo L."/>
            <person name="Lampietro C."/>
            <person name="Guiguen Y."/>
        </authorList>
    </citation>
    <scope>NUCLEOTIDE SEQUENCE [LARGE SCALE GENOMIC DNA]</scope>
    <source>
        <tissue evidence="11">Blood</tissue>
    </source>
</reference>
<accession>A0A6A5EMB1</accession>
<feature type="compositionally biased region" description="Basic and acidic residues" evidence="9">
    <location>
        <begin position="121"/>
        <end position="131"/>
    </location>
</feature>
<dbReference type="InterPro" id="IPR026778">
    <property type="entry name" value="MLLT11_fam"/>
</dbReference>
<protein>
    <recommendedName>
        <fullName evidence="4">Protein AF1q</fullName>
    </recommendedName>
</protein>
<dbReference type="PANTHER" id="PTHR15404:SF2">
    <property type="entry name" value="PROTEIN AF1Q"/>
    <property type="match status" value="1"/>
</dbReference>
<evidence type="ECO:0000256" key="2">
    <source>
        <dbReference type="ARBA" id="ARBA00004300"/>
    </source>
</evidence>
<proteinExistence type="inferred from homology"/>
<dbReference type="GO" id="GO:0005829">
    <property type="term" value="C:cytosol"/>
    <property type="evidence" value="ECO:0007669"/>
    <property type="project" value="TreeGrafter"/>
</dbReference>
<keyword evidence="7" id="KW-0206">Cytoskeleton</keyword>
<dbReference type="GO" id="GO:0097190">
    <property type="term" value="P:apoptotic signaling pathway"/>
    <property type="evidence" value="ECO:0007669"/>
    <property type="project" value="InterPro"/>
</dbReference>
<feature type="domain" description="Putative WW-binding" evidence="10">
    <location>
        <begin position="86"/>
        <end position="132"/>
    </location>
</feature>